<dbReference type="Proteomes" id="UP000076532">
    <property type="component" value="Unassembled WGS sequence"/>
</dbReference>
<name>A0A167WRN3_9AGAM</name>
<keyword evidence="3" id="KW-1185">Reference proteome</keyword>
<proteinExistence type="predicted"/>
<accession>A0A167WRN3</accession>
<sequence length="605" mass="66557">MASVRVCGLQRRREGFGKGVAAAEAARAARRLRRLQRPCCQCLPGGPNCTQTALPNQHKKAQDHIAPLIWHVIYAIEAAPDSPRNTLPPASQPKKNRWGGPQPPPQNEKLFPGSKGTQSGSSGLGGSSQPGGEASHQEGADDWIDNDDLDPFIGNPQAQAAISHESDWWDLSPDTTLESEEEIIRRLASHARTIESGGVFLFTRATPQYDARHDEGTAMDVDRKADSPVVLPEFLPVKSPQPKIGRIDGKIMTANELDLSRFGIEVQSIYFHPARQGIGCAVLLKTCFTLRANERLSTALIPLSAGPITSDAKAKESTEDINISSSYPTKTGWFEVDERAGSEASSFKPNIVLNAAGNGVHLGGTGKTKRARHNQSYRIKLDVSKDIIADLPTLLKLKYEDEGGLFYPPSVNRGYHSGRFGGDLMGDSETALKWIVPNYRYSKQCLNRPSNRLQIVHLEKRTNDYTAPWFPFQLNLDSRLRVDIHGSDVSEKLKYFATKASKHEGWCFPIRGSFNPELAKNALQDALANDVLSHVGLRVAAKAWVESSQSPYSFTDNGKERGKRKKPHCCLFHVQSRLDITGSGQPSAYLFGHSGQLYNSFPELS</sequence>
<feature type="compositionally biased region" description="Acidic residues" evidence="1">
    <location>
        <begin position="140"/>
        <end position="150"/>
    </location>
</feature>
<dbReference type="EMBL" id="KV417789">
    <property type="protein sequence ID" value="KZP06401.1"/>
    <property type="molecule type" value="Genomic_DNA"/>
</dbReference>
<evidence type="ECO:0000313" key="3">
    <source>
        <dbReference type="Proteomes" id="UP000076532"/>
    </source>
</evidence>
<gene>
    <name evidence="2" type="ORF">FIBSPDRAFT_902823</name>
</gene>
<protein>
    <submittedName>
        <fullName evidence="2">Uncharacterized protein</fullName>
    </submittedName>
</protein>
<feature type="region of interest" description="Disordered" evidence="1">
    <location>
        <begin position="81"/>
        <end position="155"/>
    </location>
</feature>
<dbReference type="AlphaFoldDB" id="A0A167WRN3"/>
<evidence type="ECO:0000256" key="1">
    <source>
        <dbReference type="SAM" id="MobiDB-lite"/>
    </source>
</evidence>
<organism evidence="2 3">
    <name type="scientific">Athelia psychrophila</name>
    <dbReference type="NCBI Taxonomy" id="1759441"/>
    <lineage>
        <taxon>Eukaryota</taxon>
        <taxon>Fungi</taxon>
        <taxon>Dikarya</taxon>
        <taxon>Basidiomycota</taxon>
        <taxon>Agaricomycotina</taxon>
        <taxon>Agaricomycetes</taxon>
        <taxon>Agaricomycetidae</taxon>
        <taxon>Atheliales</taxon>
        <taxon>Atheliaceae</taxon>
        <taxon>Athelia</taxon>
    </lineage>
</organism>
<evidence type="ECO:0000313" key="2">
    <source>
        <dbReference type="EMBL" id="KZP06401.1"/>
    </source>
</evidence>
<reference evidence="2 3" key="1">
    <citation type="journal article" date="2016" name="Mol. Biol. Evol.">
        <title>Comparative Genomics of Early-Diverging Mushroom-Forming Fungi Provides Insights into the Origins of Lignocellulose Decay Capabilities.</title>
        <authorList>
            <person name="Nagy L.G."/>
            <person name="Riley R."/>
            <person name="Tritt A."/>
            <person name="Adam C."/>
            <person name="Daum C."/>
            <person name="Floudas D."/>
            <person name="Sun H."/>
            <person name="Yadav J.S."/>
            <person name="Pangilinan J."/>
            <person name="Larsson K.H."/>
            <person name="Matsuura K."/>
            <person name="Barry K."/>
            <person name="Labutti K."/>
            <person name="Kuo R."/>
            <person name="Ohm R.A."/>
            <person name="Bhattacharya S.S."/>
            <person name="Shirouzu T."/>
            <person name="Yoshinaga Y."/>
            <person name="Martin F.M."/>
            <person name="Grigoriev I.V."/>
            <person name="Hibbett D.S."/>
        </authorList>
    </citation>
    <scope>NUCLEOTIDE SEQUENCE [LARGE SCALE GENOMIC DNA]</scope>
    <source>
        <strain evidence="2 3">CBS 109695</strain>
    </source>
</reference>
<dbReference type="OrthoDB" id="3060222at2759"/>
<dbReference type="STRING" id="436010.A0A167WRN3"/>